<dbReference type="Proteomes" id="UP000178259">
    <property type="component" value="Unassembled WGS sequence"/>
</dbReference>
<accession>A0A1G1Z378</accession>
<evidence type="ECO:0000256" key="1">
    <source>
        <dbReference type="SAM" id="Phobius"/>
    </source>
</evidence>
<evidence type="ECO:0000313" key="2">
    <source>
        <dbReference type="EMBL" id="OGY59063.1"/>
    </source>
</evidence>
<reference evidence="2 3" key="1">
    <citation type="journal article" date="2016" name="Nat. Commun.">
        <title>Thousands of microbial genomes shed light on interconnected biogeochemical processes in an aquifer system.</title>
        <authorList>
            <person name="Anantharaman K."/>
            <person name="Brown C.T."/>
            <person name="Hug L.A."/>
            <person name="Sharon I."/>
            <person name="Castelle C.J."/>
            <person name="Probst A.J."/>
            <person name="Thomas B.C."/>
            <person name="Singh A."/>
            <person name="Wilkins M.J."/>
            <person name="Karaoz U."/>
            <person name="Brodie E.L."/>
            <person name="Williams K.H."/>
            <person name="Hubbard S.S."/>
            <person name="Banfield J.F."/>
        </authorList>
    </citation>
    <scope>NUCLEOTIDE SEQUENCE [LARGE SCALE GENOMIC DNA]</scope>
</reference>
<dbReference type="EMBL" id="MHIW01000003">
    <property type="protein sequence ID" value="OGY59063.1"/>
    <property type="molecule type" value="Genomic_DNA"/>
</dbReference>
<evidence type="ECO:0000313" key="3">
    <source>
        <dbReference type="Proteomes" id="UP000178259"/>
    </source>
</evidence>
<name>A0A1G1Z378_9BACT</name>
<protein>
    <submittedName>
        <fullName evidence="2">Uncharacterized protein</fullName>
    </submittedName>
</protein>
<organism evidence="2 3">
    <name type="scientific">Candidatus Colwellbacteria bacterium RIFCSPHIGHO2_12_FULL_43_12</name>
    <dbReference type="NCBI Taxonomy" id="1797688"/>
    <lineage>
        <taxon>Bacteria</taxon>
        <taxon>Candidatus Colwelliibacteriota</taxon>
    </lineage>
</organism>
<feature type="transmembrane region" description="Helical" evidence="1">
    <location>
        <begin position="7"/>
        <end position="25"/>
    </location>
</feature>
<keyword evidence="1" id="KW-0812">Transmembrane</keyword>
<sequence length="247" mass="27094">MKQLLYGLFYLSIFGGLGFGIYRFYLVPVSSCFDSIQNQGEESLDCGGPCIPCELKTLKLQVDEPKIFSTGGSRSTIVVQVTDPSLNFGLKEFDYEFHIFSSFGTLLAKLNGQSYISTSETKYLTMAGVDLKRTDISKVVVNIPVQDWVTKDKLLIYNLKFTGVKTTPLAQTVQITGKLVNDSSASYGATTLTGVLFNKKGDIVNASTTKIDSVAAFSETPFTIFFPNLNVAEVNLGSTKVSYEINR</sequence>
<keyword evidence="1" id="KW-1133">Transmembrane helix</keyword>
<dbReference type="AlphaFoldDB" id="A0A1G1Z378"/>
<keyword evidence="1" id="KW-0472">Membrane</keyword>
<gene>
    <name evidence="2" type="ORF">A3E61_01460</name>
</gene>
<comment type="caution">
    <text evidence="2">The sequence shown here is derived from an EMBL/GenBank/DDBJ whole genome shotgun (WGS) entry which is preliminary data.</text>
</comment>
<proteinExistence type="predicted"/>